<sequence>MAHHLLPYLGGSGPVVTFSSDVEHVRFDLPGARGHYTMVSPRADLFGSWYSAGAVLPWVQLHRDGLAEVDGLASPRLYGQAVVLPSLGLSTGLEIDLPLAAAAIGEAHTELIPFVGLEQAKDSWNVSATIGYRTSVGGSHAHGSEEHDEALGSGSVGELSAAGRRGIDTAGVHPEHPEDPDHDVPADDDPADDDPDHDDSGDGNRDETGGHHDHAVYPVDAHADRELLYRIGLGRSWGRASSARVFVSGQAVLESGATQRSFPTVGLEMGVPFLGLLWTPAFEMPVGADRRIESSFRLGVHALL</sequence>
<dbReference type="Proteomes" id="UP000697710">
    <property type="component" value="Unassembled WGS sequence"/>
</dbReference>
<evidence type="ECO:0000313" key="2">
    <source>
        <dbReference type="EMBL" id="MCA9726857.1"/>
    </source>
</evidence>
<feature type="compositionally biased region" description="Basic and acidic residues" evidence="1">
    <location>
        <begin position="198"/>
        <end position="217"/>
    </location>
</feature>
<dbReference type="EMBL" id="JAGQHR010000076">
    <property type="protein sequence ID" value="MCA9726857.1"/>
    <property type="molecule type" value="Genomic_DNA"/>
</dbReference>
<name>A0A956LXK2_UNCEI</name>
<feature type="compositionally biased region" description="Basic and acidic residues" evidence="1">
    <location>
        <begin position="173"/>
        <end position="185"/>
    </location>
</feature>
<proteinExistence type="predicted"/>
<evidence type="ECO:0000256" key="1">
    <source>
        <dbReference type="SAM" id="MobiDB-lite"/>
    </source>
</evidence>
<gene>
    <name evidence="2" type="ORF">KC729_04180</name>
</gene>
<reference evidence="2" key="2">
    <citation type="journal article" date="2021" name="Microbiome">
        <title>Successional dynamics and alternative stable states in a saline activated sludge microbial community over 9 years.</title>
        <authorList>
            <person name="Wang Y."/>
            <person name="Ye J."/>
            <person name="Ju F."/>
            <person name="Liu L."/>
            <person name="Boyd J.A."/>
            <person name="Deng Y."/>
            <person name="Parks D.H."/>
            <person name="Jiang X."/>
            <person name="Yin X."/>
            <person name="Woodcroft B.J."/>
            <person name="Tyson G.W."/>
            <person name="Hugenholtz P."/>
            <person name="Polz M.F."/>
            <person name="Zhang T."/>
        </authorList>
    </citation>
    <scope>NUCLEOTIDE SEQUENCE</scope>
    <source>
        <strain evidence="2">HKST-UBA01</strain>
    </source>
</reference>
<protein>
    <submittedName>
        <fullName evidence="2">Uncharacterized protein</fullName>
    </submittedName>
</protein>
<organism evidence="2 3">
    <name type="scientific">Eiseniibacteriota bacterium</name>
    <dbReference type="NCBI Taxonomy" id="2212470"/>
    <lineage>
        <taxon>Bacteria</taxon>
        <taxon>Candidatus Eiseniibacteriota</taxon>
    </lineage>
</organism>
<feature type="compositionally biased region" description="Acidic residues" evidence="1">
    <location>
        <begin position="186"/>
        <end position="197"/>
    </location>
</feature>
<reference evidence="2" key="1">
    <citation type="submission" date="2020-04" db="EMBL/GenBank/DDBJ databases">
        <authorList>
            <person name="Zhang T."/>
        </authorList>
    </citation>
    <scope>NUCLEOTIDE SEQUENCE</scope>
    <source>
        <strain evidence="2">HKST-UBA01</strain>
    </source>
</reference>
<dbReference type="AlphaFoldDB" id="A0A956LXK2"/>
<evidence type="ECO:0000313" key="3">
    <source>
        <dbReference type="Proteomes" id="UP000697710"/>
    </source>
</evidence>
<feature type="region of interest" description="Disordered" evidence="1">
    <location>
        <begin position="136"/>
        <end position="217"/>
    </location>
</feature>
<accession>A0A956LXK2</accession>
<comment type="caution">
    <text evidence="2">The sequence shown here is derived from an EMBL/GenBank/DDBJ whole genome shotgun (WGS) entry which is preliminary data.</text>
</comment>